<evidence type="ECO:0000256" key="2">
    <source>
        <dbReference type="PIRSR" id="PIRSR011396-2"/>
    </source>
</evidence>
<dbReference type="InterPro" id="IPR006905">
    <property type="entry name" value="Flavin_halogenase"/>
</dbReference>
<dbReference type="InterPro" id="IPR033856">
    <property type="entry name" value="Trp_halogen"/>
</dbReference>
<sequence>MSDNRIKDIVIVGGGTAGWMSAAALGQLLPNGHRIRLVESDMISTIGVGEATIPSIRNFNLHLGIDENDFLRNTQGTFKLGIEFVNWGVNGTKYFHGFGSVGRDQPMANFYHYWLKMNQLGKAGGLEPYSINTVASMLGKFSVGRPDLPNSPLSDLSYAYHFDAGLYAKYLRRYAEQRGVKRTEGKIVKVNLRENDGFIESLQMENGEIVAGDFFIDCSGMVGLLIEQALHTGYEDWSHWLPCDTAIAVPCALGGSAQAHTRSTAHEAGWQWRIPLQHRIGNGHVFSSKYMDADKATQILLNNLDGRALAEPRQIKFTTGKRKQAWNKNCVAIGLSGGFMEPLESTSIHMVKTGLMRLLTFFPNKEFDQVDIDNYNRLTDKEYAQIRDFLILHYKVNSRDDSEFWKYCREMDVPESLKIKLDLFASNGRILRENEELFPEDSWLQVMHGQGMRPRRYSPVVDQRSPDEIAGFLYNTQMVIRKCVDAMPTHLDYIRANCMAREAA</sequence>
<keyword evidence="2" id="KW-0285">Flavoprotein</keyword>
<feature type="binding site" evidence="2">
    <location>
        <begin position="14"/>
        <end position="17"/>
    </location>
    <ligand>
        <name>FAD</name>
        <dbReference type="ChEBI" id="CHEBI:57692"/>
    </ligand>
</feature>
<feature type="active site" evidence="1">
    <location>
        <position position="79"/>
    </location>
</feature>
<dbReference type="PANTHER" id="PTHR43747">
    <property type="entry name" value="FAD-BINDING PROTEIN"/>
    <property type="match status" value="1"/>
</dbReference>
<proteinExistence type="predicted"/>
<evidence type="ECO:0000313" key="4">
    <source>
        <dbReference type="Proteomes" id="UP000627446"/>
    </source>
</evidence>
<dbReference type="PANTHER" id="PTHR43747:SF4">
    <property type="entry name" value="FLAVIN-DEPENDENT TRYPTOPHAN HALOGENASE"/>
    <property type="match status" value="1"/>
</dbReference>
<keyword evidence="2" id="KW-0547">Nucleotide-binding</keyword>
<feature type="binding site" evidence="2">
    <location>
        <position position="348"/>
    </location>
    <ligand>
        <name>FAD</name>
        <dbReference type="ChEBI" id="CHEBI:57692"/>
    </ligand>
</feature>
<gene>
    <name evidence="3" type="ORF">H8K36_16265</name>
</gene>
<feature type="binding site" evidence="2">
    <location>
        <position position="335"/>
    </location>
    <ligand>
        <name>FAD</name>
        <dbReference type="ChEBI" id="CHEBI:57692"/>
    </ligand>
</feature>
<reference evidence="3" key="1">
    <citation type="submission" date="2020-08" db="EMBL/GenBank/DDBJ databases">
        <title>Novel species isolated from subtropical streams in China.</title>
        <authorList>
            <person name="Lu H."/>
        </authorList>
    </citation>
    <scope>NUCLEOTIDE SEQUENCE</scope>
    <source>
        <strain evidence="3">LX22W</strain>
    </source>
</reference>
<evidence type="ECO:0000313" key="3">
    <source>
        <dbReference type="EMBL" id="MBC3882948.1"/>
    </source>
</evidence>
<accession>A0A923KQH8</accession>
<dbReference type="Gene3D" id="3.50.50.60">
    <property type="entry name" value="FAD/NAD(P)-binding domain"/>
    <property type="match status" value="1"/>
</dbReference>
<keyword evidence="2" id="KW-0274">FAD</keyword>
<dbReference type="InterPro" id="IPR050816">
    <property type="entry name" value="Flavin-dep_Halogenase_NPB"/>
</dbReference>
<keyword evidence="4" id="KW-1185">Reference proteome</keyword>
<dbReference type="Proteomes" id="UP000627446">
    <property type="component" value="Unassembled WGS sequence"/>
</dbReference>
<name>A0A923KQH8_9BURK</name>
<dbReference type="RefSeq" id="WP_186917564.1">
    <property type="nucleotide sequence ID" value="NZ_JACOFZ010000008.1"/>
</dbReference>
<dbReference type="EMBL" id="JACOFZ010000008">
    <property type="protein sequence ID" value="MBC3882948.1"/>
    <property type="molecule type" value="Genomic_DNA"/>
</dbReference>
<protein>
    <submittedName>
        <fullName evidence="3">Tryptophan 7-halogenase</fullName>
    </submittedName>
</protein>
<dbReference type="Pfam" id="PF04820">
    <property type="entry name" value="Trp_halogenase"/>
    <property type="match status" value="1"/>
</dbReference>
<comment type="caution">
    <text evidence="3">The sequence shown here is derived from an EMBL/GenBank/DDBJ whole genome shotgun (WGS) entry which is preliminary data.</text>
</comment>
<feature type="binding site" evidence="2">
    <location>
        <position position="344"/>
    </location>
    <ligand>
        <name>L-tryptophan</name>
        <dbReference type="ChEBI" id="CHEBI:57912"/>
    </ligand>
</feature>
<organism evidence="3 4">
    <name type="scientific">Undibacterium nitidum</name>
    <dbReference type="NCBI Taxonomy" id="2762298"/>
    <lineage>
        <taxon>Bacteria</taxon>
        <taxon>Pseudomonadati</taxon>
        <taxon>Pseudomonadota</taxon>
        <taxon>Betaproteobacteria</taxon>
        <taxon>Burkholderiales</taxon>
        <taxon>Oxalobacteraceae</taxon>
        <taxon>Undibacterium</taxon>
    </lineage>
</organism>
<dbReference type="GO" id="GO:0004497">
    <property type="term" value="F:monooxygenase activity"/>
    <property type="evidence" value="ECO:0007669"/>
    <property type="project" value="InterPro"/>
</dbReference>
<dbReference type="PIRSF" id="PIRSF011396">
    <property type="entry name" value="Trp_halogenase"/>
    <property type="match status" value="1"/>
</dbReference>
<dbReference type="AlphaFoldDB" id="A0A923KQH8"/>
<dbReference type="SUPFAM" id="SSF51905">
    <property type="entry name" value="FAD/NAD(P)-binding domain"/>
    <property type="match status" value="1"/>
</dbReference>
<dbReference type="InterPro" id="IPR036188">
    <property type="entry name" value="FAD/NAD-bd_sf"/>
</dbReference>
<evidence type="ECO:0000256" key="1">
    <source>
        <dbReference type="PIRSR" id="PIRSR011396-1"/>
    </source>
</evidence>
<feature type="binding site" evidence="2">
    <location>
        <position position="79"/>
    </location>
    <ligand>
        <name>7-chloro-L-tryptophan</name>
        <dbReference type="ChEBI" id="CHEBI:58713"/>
    </ligand>
</feature>
<dbReference type="GO" id="GO:0000166">
    <property type="term" value="F:nucleotide binding"/>
    <property type="evidence" value="ECO:0007669"/>
    <property type="project" value="UniProtKB-KW"/>
</dbReference>